<dbReference type="PIRSF" id="PIRSF006060">
    <property type="entry name" value="AA_transporter"/>
    <property type="match status" value="1"/>
</dbReference>
<dbReference type="EMBL" id="JANFXK010000001">
    <property type="protein sequence ID" value="MCQ4635194.1"/>
    <property type="molecule type" value="Genomic_DNA"/>
</dbReference>
<feature type="transmembrane region" description="Helical" evidence="5">
    <location>
        <begin position="215"/>
        <end position="235"/>
    </location>
</feature>
<feature type="transmembrane region" description="Helical" evidence="5">
    <location>
        <begin position="410"/>
        <end position="429"/>
    </location>
</feature>
<feature type="transmembrane region" description="Helical" evidence="5">
    <location>
        <begin position="255"/>
        <end position="274"/>
    </location>
</feature>
<dbReference type="Pfam" id="PF00324">
    <property type="entry name" value="AA_permease"/>
    <property type="match status" value="1"/>
</dbReference>
<feature type="transmembrane region" description="Helical" evidence="5">
    <location>
        <begin position="69"/>
        <end position="89"/>
    </location>
</feature>
<evidence type="ECO:0000256" key="5">
    <source>
        <dbReference type="SAM" id="Phobius"/>
    </source>
</evidence>
<accession>A0ABT1RJ53</accession>
<feature type="transmembrane region" description="Helical" evidence="5">
    <location>
        <begin position="356"/>
        <end position="373"/>
    </location>
</feature>
<keyword evidence="8" id="KW-1185">Reference proteome</keyword>
<feature type="transmembrane region" description="Helical" evidence="5">
    <location>
        <begin position="435"/>
        <end position="453"/>
    </location>
</feature>
<comment type="subcellular location">
    <subcellularLocation>
        <location evidence="1">Membrane</location>
        <topology evidence="1">Multi-pass membrane protein</topology>
    </subcellularLocation>
</comment>
<proteinExistence type="predicted"/>
<name>A0ABT1RJ53_9FIRM</name>
<keyword evidence="3 5" id="KW-1133">Transmembrane helix</keyword>
<evidence type="ECO:0000256" key="4">
    <source>
        <dbReference type="ARBA" id="ARBA00023136"/>
    </source>
</evidence>
<evidence type="ECO:0000256" key="3">
    <source>
        <dbReference type="ARBA" id="ARBA00022989"/>
    </source>
</evidence>
<dbReference type="PANTHER" id="PTHR42770:SF8">
    <property type="entry name" value="PUTRESCINE IMPORTER PUUP"/>
    <property type="match status" value="1"/>
</dbReference>
<comment type="caution">
    <text evidence="7">The sequence shown here is derived from an EMBL/GenBank/DDBJ whole genome shotgun (WGS) entry which is preliminary data.</text>
</comment>
<reference evidence="7 8" key="1">
    <citation type="submission" date="2022-06" db="EMBL/GenBank/DDBJ databases">
        <title>Isolation of gut microbiota from human fecal samples.</title>
        <authorList>
            <person name="Pamer E.G."/>
            <person name="Barat B."/>
            <person name="Waligurski E."/>
            <person name="Medina S."/>
            <person name="Paddock L."/>
            <person name="Mostad J."/>
        </authorList>
    </citation>
    <scope>NUCLEOTIDE SEQUENCE [LARGE SCALE GENOMIC DNA]</scope>
    <source>
        <strain evidence="7 8">SL.3.17</strain>
    </source>
</reference>
<feature type="transmembrane region" description="Helical" evidence="5">
    <location>
        <begin position="379"/>
        <end position="401"/>
    </location>
</feature>
<dbReference type="InterPro" id="IPR004841">
    <property type="entry name" value="AA-permease/SLC12A_dom"/>
</dbReference>
<feature type="transmembrane region" description="Helical" evidence="5">
    <location>
        <begin position="33"/>
        <end position="57"/>
    </location>
</feature>
<keyword evidence="4 5" id="KW-0472">Membrane</keyword>
<organism evidence="7 8">
    <name type="scientific">Anaerovorax odorimutans</name>
    <dbReference type="NCBI Taxonomy" id="109327"/>
    <lineage>
        <taxon>Bacteria</taxon>
        <taxon>Bacillati</taxon>
        <taxon>Bacillota</taxon>
        <taxon>Clostridia</taxon>
        <taxon>Peptostreptococcales</taxon>
        <taxon>Anaerovoracaceae</taxon>
        <taxon>Anaerovorax</taxon>
    </lineage>
</organism>
<keyword evidence="2 5" id="KW-0812">Transmembrane</keyword>
<dbReference type="Gene3D" id="1.20.1740.10">
    <property type="entry name" value="Amino acid/polyamine transporter I"/>
    <property type="match status" value="1"/>
</dbReference>
<sequence>MKKKGAITMSNAVKKDTKNSLEEFGYEQELDRVLGLPAVCLFGFAYLAPCTIFSYFGLVNGSTHGMMSFAYFIATTAMLFTALSYRQMVKAYPIAGSVYNYTSRSINPNVGFLSGWVILLDYILLPMINYIIASGFIPLILPSIPVWLDMVILVLIVTTINLVGVKVMSTFDNIFIIIQFAFVLTAIIFAVKVIGQHDYTVFDINGFINTSEWSNVGLNGVVSGAAILCLCFLGFDSVTTLAEEAKDPAKTVGRALLIITLCAGGLFIISTFLFQTAWPEGWKELDPNNGSYQLLGYLGGQFMATLLCWVMIIACLASAISSQASCARILYGMGRDHQLPHKFFGHINKKFKVPDYNLILIGVVSLASIWISLDVGSTMINFGALLGFTMVNVSVFAHYWVREGNRGPAAVFKFIILPACGCVICLYLWVNLGKWALIIGFIWLIIGGIALTINKKRGTSLDLNK</sequence>
<feature type="transmembrane region" description="Helical" evidence="5">
    <location>
        <begin position="110"/>
        <end position="132"/>
    </location>
</feature>
<dbReference type="Proteomes" id="UP001524502">
    <property type="component" value="Unassembled WGS sequence"/>
</dbReference>
<feature type="transmembrane region" description="Helical" evidence="5">
    <location>
        <begin position="144"/>
        <end position="163"/>
    </location>
</feature>
<evidence type="ECO:0000256" key="2">
    <source>
        <dbReference type="ARBA" id="ARBA00022692"/>
    </source>
</evidence>
<dbReference type="InterPro" id="IPR050367">
    <property type="entry name" value="APC_superfamily"/>
</dbReference>
<feature type="domain" description="Amino acid permease/ SLC12A" evidence="6">
    <location>
        <begin position="68"/>
        <end position="404"/>
    </location>
</feature>
<feature type="transmembrane region" description="Helical" evidence="5">
    <location>
        <begin position="294"/>
        <end position="320"/>
    </location>
</feature>
<dbReference type="PANTHER" id="PTHR42770">
    <property type="entry name" value="AMINO ACID TRANSPORTER-RELATED"/>
    <property type="match status" value="1"/>
</dbReference>
<gene>
    <name evidence="7" type="ORF">NE619_00410</name>
</gene>
<evidence type="ECO:0000256" key="1">
    <source>
        <dbReference type="ARBA" id="ARBA00004141"/>
    </source>
</evidence>
<evidence type="ECO:0000259" key="6">
    <source>
        <dbReference type="Pfam" id="PF00324"/>
    </source>
</evidence>
<evidence type="ECO:0000313" key="8">
    <source>
        <dbReference type="Proteomes" id="UP001524502"/>
    </source>
</evidence>
<evidence type="ECO:0000313" key="7">
    <source>
        <dbReference type="EMBL" id="MCQ4635194.1"/>
    </source>
</evidence>
<feature type="transmembrane region" description="Helical" evidence="5">
    <location>
        <begin position="175"/>
        <end position="195"/>
    </location>
</feature>
<protein>
    <submittedName>
        <fullName evidence="7">APC family permease</fullName>
    </submittedName>
</protein>